<dbReference type="RefSeq" id="WP_129151788.1">
    <property type="nucleotide sequence ID" value="NZ_JBHSDO010000012.1"/>
</dbReference>
<accession>A0A4Q1HHD9</accession>
<dbReference type="Proteomes" id="UP000290849">
    <property type="component" value="Unassembled WGS sequence"/>
</dbReference>
<evidence type="ECO:0000259" key="1">
    <source>
        <dbReference type="Pfam" id="PF01370"/>
    </source>
</evidence>
<proteinExistence type="predicted"/>
<name>A0A4Q1HHD9_9BURK</name>
<dbReference type="AlphaFoldDB" id="A0A4Q1HHD9"/>
<dbReference type="OrthoDB" id="2565354at2"/>
<gene>
    <name evidence="2" type="ORF">C7R54_17860</name>
</gene>
<dbReference type="Gene3D" id="3.40.50.720">
    <property type="entry name" value="NAD(P)-binding Rossmann-like Domain"/>
    <property type="match status" value="1"/>
</dbReference>
<dbReference type="Pfam" id="PF01370">
    <property type="entry name" value="Epimerase"/>
    <property type="match status" value="1"/>
</dbReference>
<comment type="caution">
    <text evidence="2">The sequence shown here is derived from an EMBL/GenBank/DDBJ whole genome shotgun (WGS) entry which is preliminary data.</text>
</comment>
<evidence type="ECO:0000313" key="3">
    <source>
        <dbReference type="Proteomes" id="UP000290849"/>
    </source>
</evidence>
<dbReference type="InterPro" id="IPR001509">
    <property type="entry name" value="Epimerase_deHydtase"/>
</dbReference>
<feature type="domain" description="NAD-dependent epimerase/dehydratase" evidence="1">
    <location>
        <begin position="3"/>
        <end position="226"/>
    </location>
</feature>
<sequence>MKIAILGATSQIARDFIACCDSDEAWDLWLYARRPEAVRKWLTDMGLRTHAVGDFATFGQDADYDAVLNFVGVGSPAQAQALGASIFETTLQYDQMALDYVRHRVDCRYVFLSSGAVYGGGFASPAMADSPATATINAPVPQDWYAWAKLAAECRHRALAPLPIVDLRVFSYFSRSQDLQGRFLISDMLRAIRDGSEMQTASDFIVRDFLVPEDFHRLVHAILTAPPANCGVDCYSQAPIDKPALLALMKSEFGLRYIVTPSVNTVNATGAKVHYYSTYRRAADFGYRPRWTSESGIVHETQAVLGRLGKQR</sequence>
<protein>
    <submittedName>
        <fullName evidence="2">Epimerase</fullName>
    </submittedName>
</protein>
<organism evidence="2 3">
    <name type="scientific">Achromobacter aloeverae</name>
    <dbReference type="NCBI Taxonomy" id="1750518"/>
    <lineage>
        <taxon>Bacteria</taxon>
        <taxon>Pseudomonadati</taxon>
        <taxon>Pseudomonadota</taxon>
        <taxon>Betaproteobacteria</taxon>
        <taxon>Burkholderiales</taxon>
        <taxon>Alcaligenaceae</taxon>
        <taxon>Achromobacter</taxon>
    </lineage>
</organism>
<reference evidence="2 3" key="1">
    <citation type="journal article" date="2017" name="Int. J. Syst. Evol. Microbiol.">
        <title>Achromobacter aloeverae sp. nov., isolated from the root of Aloe vera (L.) Burm.f.</title>
        <authorList>
            <person name="Kuncharoen N."/>
            <person name="Muramatsu Y."/>
            <person name="Shibata C."/>
            <person name="Kamakura Y."/>
            <person name="Nakagawa Y."/>
            <person name="Tanasupawat S."/>
        </authorList>
    </citation>
    <scope>NUCLEOTIDE SEQUENCE [LARGE SCALE GENOMIC DNA]</scope>
    <source>
        <strain evidence="2 3">AVA-1</strain>
    </source>
</reference>
<dbReference type="SUPFAM" id="SSF51735">
    <property type="entry name" value="NAD(P)-binding Rossmann-fold domains"/>
    <property type="match status" value="1"/>
</dbReference>
<evidence type="ECO:0000313" key="2">
    <source>
        <dbReference type="EMBL" id="RXN86789.1"/>
    </source>
</evidence>
<dbReference type="InterPro" id="IPR036291">
    <property type="entry name" value="NAD(P)-bd_dom_sf"/>
</dbReference>
<dbReference type="EMBL" id="PYAL01000005">
    <property type="protein sequence ID" value="RXN86789.1"/>
    <property type="molecule type" value="Genomic_DNA"/>
</dbReference>
<keyword evidence="3" id="KW-1185">Reference proteome</keyword>